<organism evidence="1 2">
    <name type="scientific">Apiospora kogelbergensis</name>
    <dbReference type="NCBI Taxonomy" id="1337665"/>
    <lineage>
        <taxon>Eukaryota</taxon>
        <taxon>Fungi</taxon>
        <taxon>Dikarya</taxon>
        <taxon>Ascomycota</taxon>
        <taxon>Pezizomycotina</taxon>
        <taxon>Sordariomycetes</taxon>
        <taxon>Xylariomycetidae</taxon>
        <taxon>Amphisphaeriales</taxon>
        <taxon>Apiosporaceae</taxon>
        <taxon>Apiospora</taxon>
    </lineage>
</organism>
<evidence type="ECO:0000313" key="2">
    <source>
        <dbReference type="Proteomes" id="UP001392437"/>
    </source>
</evidence>
<dbReference type="AlphaFoldDB" id="A0AAW0QN48"/>
<dbReference type="Proteomes" id="UP001392437">
    <property type="component" value="Unassembled WGS sequence"/>
</dbReference>
<proteinExistence type="predicted"/>
<keyword evidence="2" id="KW-1185">Reference proteome</keyword>
<name>A0AAW0QN48_9PEZI</name>
<evidence type="ECO:0000313" key="1">
    <source>
        <dbReference type="EMBL" id="KAK8100851.1"/>
    </source>
</evidence>
<gene>
    <name evidence="1" type="ORF">PG999_011225</name>
</gene>
<reference evidence="1 2" key="1">
    <citation type="submission" date="2023-01" db="EMBL/GenBank/DDBJ databases">
        <title>Analysis of 21 Apiospora genomes using comparative genomics revels a genus with tremendous synthesis potential of carbohydrate active enzymes and secondary metabolites.</title>
        <authorList>
            <person name="Sorensen T."/>
        </authorList>
    </citation>
    <scope>NUCLEOTIDE SEQUENCE [LARGE SCALE GENOMIC DNA]</scope>
    <source>
        <strain evidence="1 2">CBS 117206</strain>
    </source>
</reference>
<dbReference type="EMBL" id="JAQQWP010000009">
    <property type="protein sequence ID" value="KAK8100851.1"/>
    <property type="molecule type" value="Genomic_DNA"/>
</dbReference>
<accession>A0AAW0QN48</accession>
<comment type="caution">
    <text evidence="1">The sequence shown here is derived from an EMBL/GenBank/DDBJ whole genome shotgun (WGS) entry which is preliminary data.</text>
</comment>
<sequence>MPRMKTELTSEDIDVALHALDVMFGESPLLMSVAPIRFMVVGGTMAVKYFQVRSMTKDVDYLTDPNIDSDKMYRAEIRTAVQRVANALDMEEDWFNDEVKLWIHAPKRLGLFLESVEQNIVIFQGTNMTIYAARLDWQLERKLRRITNGKQTAQSNKDVSDAVAILSYLKGDGPPLRAADLEAMNFNGFEGSMSKGVRKVREEYKKRFEEDGIVD</sequence>
<protein>
    <recommendedName>
        <fullName evidence="3">Nucleotidyl transferase AbiEii toxin, Type IV TA system</fullName>
    </recommendedName>
</protein>
<evidence type="ECO:0008006" key="3">
    <source>
        <dbReference type="Google" id="ProtNLM"/>
    </source>
</evidence>